<evidence type="ECO:0000313" key="4">
    <source>
        <dbReference type="Proteomes" id="UP000000467"/>
    </source>
</evidence>
<accession>K4LEI2</accession>
<dbReference type="EMBL" id="CP003732">
    <property type="protein sequence ID" value="AFV11441.1"/>
    <property type="molecule type" value="Genomic_DNA"/>
</dbReference>
<dbReference type="eggNOG" id="COG4987">
    <property type="taxonomic scope" value="Bacteria"/>
</dbReference>
<dbReference type="InterPro" id="IPR012854">
    <property type="entry name" value="Cu_amine_oxidase-like_N"/>
</dbReference>
<name>K4LEI2_THEPS</name>
<dbReference type="SUPFAM" id="SSF55383">
    <property type="entry name" value="Copper amine oxidase, domain N"/>
    <property type="match status" value="2"/>
</dbReference>
<dbReference type="Pfam" id="PF07833">
    <property type="entry name" value="Cu_amine_oxidN1"/>
    <property type="match status" value="1"/>
</dbReference>
<organism evidence="3 4">
    <name type="scientific">Thermacetogenium phaeum (strain ATCC BAA-254 / DSM 26808 / PB)</name>
    <dbReference type="NCBI Taxonomy" id="1089553"/>
    <lineage>
        <taxon>Bacteria</taxon>
        <taxon>Bacillati</taxon>
        <taxon>Bacillota</taxon>
        <taxon>Clostridia</taxon>
        <taxon>Thermoanaerobacterales</taxon>
        <taxon>Thermoanaerobacteraceae</taxon>
        <taxon>Thermacetogenium</taxon>
    </lineage>
</organism>
<sequence>MLGGLFSKRTVLVGLVLALSFLLAPPSQAASLEAVYLLKVMDLENKAVVVRANGDMYLIEYGIGVLSIWRYEGKTVYIYSPTLFAGIGSKIILPDRDQEARIWDSEYLGNYFDSLAPEPVAPPVSPSPQLTPVPSSPSPGGTTVMAVLRAGDPVMMVNGQGIVMDALPYLKNSRLYVSARFCARAFGIPDANIMWDGTTGTARIIAGSRVIQMTIGSNVMSVNGASIVMDTVPEIVPPGRVMLPIGWLAQALGAQATWDQTTQTATLEF</sequence>
<dbReference type="AlphaFoldDB" id="K4LEI2"/>
<evidence type="ECO:0000313" key="3">
    <source>
        <dbReference type="EMBL" id="AFV11441.1"/>
    </source>
</evidence>
<dbReference type="InterPro" id="IPR036582">
    <property type="entry name" value="Mao_N_sf"/>
</dbReference>
<feature type="signal peptide" evidence="1">
    <location>
        <begin position="1"/>
        <end position="29"/>
    </location>
</feature>
<feature type="chain" id="PRO_5003878753" evidence="1">
    <location>
        <begin position="30"/>
        <end position="269"/>
    </location>
</feature>
<evidence type="ECO:0000256" key="1">
    <source>
        <dbReference type="SAM" id="SignalP"/>
    </source>
</evidence>
<dbReference type="RefSeq" id="WP_015050322.1">
    <property type="nucleotide sequence ID" value="NC_018870.1"/>
</dbReference>
<feature type="domain" description="Copper amine oxidase-like N-terminal" evidence="2">
    <location>
        <begin position="157"/>
        <end position="266"/>
    </location>
</feature>
<dbReference type="Proteomes" id="UP000000467">
    <property type="component" value="Chromosome"/>
</dbReference>
<reference evidence="3 4" key="1">
    <citation type="journal article" date="2012" name="BMC Genomics">
        <title>Genome-guided analysis of physiological and morphological traits of the fermentative acetate oxidizer Thermacetogenium phaeum.</title>
        <authorList>
            <person name="Oehler D."/>
            <person name="Poehlein A."/>
            <person name="Leimbach A."/>
            <person name="Muller N."/>
            <person name="Daniel R."/>
            <person name="Gottschalk G."/>
            <person name="Schink B."/>
        </authorList>
    </citation>
    <scope>NUCLEOTIDE SEQUENCE [LARGE SCALE GENOMIC DNA]</scope>
    <source>
        <strain evidence="4">ATCC BAA-254 / DSM 26808 / PB</strain>
    </source>
</reference>
<protein>
    <submittedName>
        <fullName evidence="3">Copper amine oxidase-like protein</fullName>
    </submittedName>
</protein>
<dbReference type="Gene3D" id="3.30.457.10">
    <property type="entry name" value="Copper amine oxidase-like, N-terminal domain"/>
    <property type="match status" value="2"/>
</dbReference>
<keyword evidence="4" id="KW-1185">Reference proteome</keyword>
<keyword evidence="1" id="KW-0732">Signal</keyword>
<gene>
    <name evidence="3" type="ordered locus">Tph_c12200</name>
</gene>
<dbReference type="OrthoDB" id="1803727at2"/>
<proteinExistence type="predicted"/>
<dbReference type="KEGG" id="tpz:Tph_c12200"/>
<evidence type="ECO:0000259" key="2">
    <source>
        <dbReference type="Pfam" id="PF07833"/>
    </source>
</evidence>
<dbReference type="HOGENOM" id="CLU_1034182_0_0_9"/>
<dbReference type="STRING" id="1089553.Tph_c12200"/>